<dbReference type="OrthoDB" id="10050144at2759"/>
<reference evidence="2" key="1">
    <citation type="submission" date="2021-02" db="EMBL/GenBank/DDBJ databases">
        <authorList>
            <person name="Nowell W R."/>
        </authorList>
    </citation>
    <scope>NUCLEOTIDE SEQUENCE</scope>
</reference>
<evidence type="ECO:0008006" key="4">
    <source>
        <dbReference type="Google" id="ProtNLM"/>
    </source>
</evidence>
<keyword evidence="1" id="KW-0812">Transmembrane</keyword>
<dbReference type="Proteomes" id="UP000663882">
    <property type="component" value="Unassembled WGS sequence"/>
</dbReference>
<dbReference type="AlphaFoldDB" id="A0A814MYP2"/>
<dbReference type="EMBL" id="CAJNOO010001042">
    <property type="protein sequence ID" value="CAF1084961.1"/>
    <property type="molecule type" value="Genomic_DNA"/>
</dbReference>
<keyword evidence="1" id="KW-1133">Transmembrane helix</keyword>
<feature type="transmembrane region" description="Helical" evidence="1">
    <location>
        <begin position="63"/>
        <end position="86"/>
    </location>
</feature>
<protein>
    <recommendedName>
        <fullName evidence="4">F-box domain-containing protein</fullName>
    </recommendedName>
</protein>
<evidence type="ECO:0000313" key="3">
    <source>
        <dbReference type="Proteomes" id="UP000663882"/>
    </source>
</evidence>
<feature type="transmembrane region" description="Helical" evidence="1">
    <location>
        <begin position="12"/>
        <end position="32"/>
    </location>
</feature>
<accession>A0A814MYP2</accession>
<organism evidence="2 3">
    <name type="scientific">Rotaria sordida</name>
    <dbReference type="NCBI Taxonomy" id="392033"/>
    <lineage>
        <taxon>Eukaryota</taxon>
        <taxon>Metazoa</taxon>
        <taxon>Spiralia</taxon>
        <taxon>Gnathifera</taxon>
        <taxon>Rotifera</taxon>
        <taxon>Eurotatoria</taxon>
        <taxon>Bdelloidea</taxon>
        <taxon>Philodinida</taxon>
        <taxon>Philodinidae</taxon>
        <taxon>Rotaria</taxon>
    </lineage>
</organism>
<evidence type="ECO:0000256" key="1">
    <source>
        <dbReference type="SAM" id="Phobius"/>
    </source>
</evidence>
<evidence type="ECO:0000313" key="2">
    <source>
        <dbReference type="EMBL" id="CAF1084961.1"/>
    </source>
</evidence>
<keyword evidence="1" id="KW-0472">Membrane</keyword>
<proteinExistence type="predicted"/>
<name>A0A814MYP2_9BILA</name>
<gene>
    <name evidence="2" type="ORF">RFH988_LOCUS18494</name>
</gene>
<sequence length="96" mass="11290">MINKFETLPNEILLNIFCYLLWDKILISFWSLNTRINSLIYSIFPIDKYEISFNQLGLSYKKFSLIVLLLICNFSSFSSLIKYIHFDGTNSNSLFS</sequence>
<comment type="caution">
    <text evidence="2">The sequence shown here is derived from an EMBL/GenBank/DDBJ whole genome shotgun (WGS) entry which is preliminary data.</text>
</comment>